<keyword evidence="2" id="KW-0597">Phosphoprotein</keyword>
<keyword evidence="4" id="KW-0808">Transferase</keyword>
<evidence type="ECO:0000256" key="2">
    <source>
        <dbReference type="ARBA" id="ARBA00022553"/>
    </source>
</evidence>
<dbReference type="InterPro" id="IPR014043">
    <property type="entry name" value="Acyl_transferase_dom"/>
</dbReference>
<dbReference type="InterPro" id="IPR014031">
    <property type="entry name" value="Ketoacyl_synth_C"/>
</dbReference>
<evidence type="ECO:0000259" key="9">
    <source>
        <dbReference type="PROSITE" id="PS52004"/>
    </source>
</evidence>
<dbReference type="InterPro" id="IPR042104">
    <property type="entry name" value="PKS_dehydratase_sf"/>
</dbReference>
<dbReference type="InterPro" id="IPR020841">
    <property type="entry name" value="PKS_Beta-ketoAc_synthase_dom"/>
</dbReference>
<feature type="compositionally biased region" description="Low complexity" evidence="7">
    <location>
        <begin position="1720"/>
        <end position="1734"/>
    </location>
</feature>
<dbReference type="Gene3D" id="3.40.366.10">
    <property type="entry name" value="Malonyl-Coenzyme A Acyl Carrier Protein, domain 2"/>
    <property type="match status" value="2"/>
</dbReference>
<dbReference type="InterPro" id="IPR013217">
    <property type="entry name" value="Methyltransf_12"/>
</dbReference>
<dbReference type="InterPro" id="IPR001227">
    <property type="entry name" value="Ac_transferase_dom_sf"/>
</dbReference>
<dbReference type="Gene3D" id="3.10.129.110">
    <property type="entry name" value="Polyketide synthase dehydratase"/>
    <property type="match status" value="1"/>
</dbReference>
<dbReference type="GO" id="GO:0004312">
    <property type="term" value="F:fatty acid synthase activity"/>
    <property type="evidence" value="ECO:0007669"/>
    <property type="project" value="TreeGrafter"/>
</dbReference>
<dbReference type="Pfam" id="PF08242">
    <property type="entry name" value="Methyltransf_12"/>
    <property type="match status" value="1"/>
</dbReference>
<dbReference type="SUPFAM" id="SSF55048">
    <property type="entry name" value="Probable ACP-binding domain of malonyl-CoA ACP transacylase"/>
    <property type="match status" value="1"/>
</dbReference>
<feature type="domain" description="PKS/mFAS DH" evidence="10">
    <location>
        <begin position="1307"/>
        <end position="1626"/>
    </location>
</feature>
<dbReference type="PANTHER" id="PTHR43775:SF21">
    <property type="entry name" value="NON-REDUCING POLYKETIDE SYNTHASE AUSA-RELATED"/>
    <property type="match status" value="1"/>
</dbReference>
<reference evidence="11 12" key="1">
    <citation type="journal article" date="2020" name="Phytopathology">
        <title>Genome Sequence Resources of Colletotrichum truncatum, C. plurivorum, C. musicola, and C. sojae: Four Species Pathogenic to Soybean (Glycine max).</title>
        <authorList>
            <person name="Rogerio F."/>
            <person name="Boufleur T.R."/>
            <person name="Ciampi-Guillardi M."/>
            <person name="Sukno S.A."/>
            <person name="Thon M.R."/>
            <person name="Massola Junior N.S."/>
            <person name="Baroncelli R."/>
        </authorList>
    </citation>
    <scope>NUCLEOTIDE SEQUENCE [LARGE SCALE GENOMIC DNA]</scope>
    <source>
        <strain evidence="11 12">LFN0009</strain>
    </source>
</reference>
<evidence type="ECO:0000313" key="12">
    <source>
        <dbReference type="Proteomes" id="UP000652219"/>
    </source>
</evidence>
<protein>
    <submittedName>
        <fullName evidence="11">Iterative polyketide synthase CazM 5</fullName>
    </submittedName>
</protein>
<sequence>MHPEPISLLVCGPLLWNAGPAHLSRVRSGLVHTPQLEALRRAVTELPEIWPLLVATEPSLERLDAAPLLQGFAEWITNGNPAALLAAGHSSKNTQLAVLTVLSHLTEYAALLSSRCTAGEDDWDEAHAKTLQGLRESGIQGLCVGLLSAGVVACARSLTEVAELGAAAVRLALCAAAFVDLDQTESADPAVCLSARFSRAVAERLESREPFKEALQDYPQAYMGVRMDFASATITATKSIAESLIRHLRGQGATAKEINVRGRYHYAGHHDALQTLVRMCAATPMLQFPHDRRPLVPLRGSSGGDVVMADEMPLHETMLRSILTDPADWYTTMATAVAALDESARTRTEPRLLVQLGPVDCVPRSVLGAGSVRVLQPTAAAEHGHEATGRVHYPEDAVAVIGMSCQFPDAETPERFWDVIRAGRTATDSFPDAAAFDCGLFQKSPREAEYMDPQHRLGLHLAYEALESGGYFGPSSSSTTDVGCYVGMSSCDYEDHVNARPPTAFSYTGTARAFSSGRISHFFGLTGPSVVVDTVCSSSGVAIHSACRAILSGECAMALAGGVSLMTAEGQAHQNLAGASFLSPTGQCRPFDAGADGYRRGQGGGFVLLKRLSAAVADNDNILGVLAASAINTCKGTRSITLPSSESQSSLYERVLRLADLRPGDVSYVEAHGTGTKKGDPIECQSIRAVFGRDHRCSGSGSGSQSRPLRLGSVKANFGHAEAASGIASLVKVLLMLRHRLITPQVNFATLNPAIPPLEEDNMEVAVEAASWEGPWRTALVNNYGASGTNAAVVVCQPPPQTKTSSTERALSLSNITATPRRFPFLIAAHTAAALRRSCRALLNFLETRPGGFCDEDLPSFAFHLAQRQNHGLAHRAVFSAGSSAELTAHLGAQAEAGGGGDAEYHAVARHPKTTPAKPVVLLFSGQTGRRAHLNRDVYDASRLLQRHLDRCDRVLQALGLGSLFPRIFDAEPVEDLVQLHCMQFALQYSAAAAWIDSGLEVKALLGHSLGQLTALCVGGVLSLGDALRLVSGRASLVQTKWTGERGCMLSVDADVATLEAIASSDSGEDRVEIACYNASSHQVVAGTERAVAAFEGAAASRGVSTRRLAVTHAFHSEMVEDILPDYHRLLQGLVFRPATIPIEPCSELAGSWDSVTPELVARQSREPVYFAQAVSRVQERLGGSCVWLEAGSGSAAVTMARRALDGQSSSHGVQHSHSFHAAQLHGTEPVSHLADTTLGLWLKGVRVQFWLYHALQRCSFVPMDLPSYQFDKTKHWLASIPRHGSGSEVAGGGQQPQSPSPAPELVTLVGKGGVGALDGQAFEFAINQDSEEYSLFVQGRTVFGQILAPGSVFAESAARAVALLLPSHATSASLSVPPSVELARMKLHAPFGLDTQRRLRLTLQSTQSTSSWDFVVESLPLQGNSARSAKLQASGTVRLQAQDGSSLLVAGQTLLGRLHDRCDELRGARDASVVQGAYVKKLMGNVAKYNDAYFAIRSIASRGPEAVGDVDVLPVMSRCRVGAALSPPAFDNFLLVAELHAGSLGDLADDHLYVCGGFDAIVPHASPGEPSSRPPCGPWTVLSTLGRRDDKTVACDILVFDAHTKTLFLSILGARLTQVPARSLQRVLEETNAASPADKTLHVGDWTAAAGPVSFGSSAVTPPDALAASLGIMDHLPADLASKRIHDELLRSTLSPPLGSATSPSQPSSDDRKDLSGFSPGTPASSATTPSASSDRDQGNAALYMLLSEHLDLSNGIPPDMPLGNIGLDSLVAIQIQSDMEELFGKSPRLKSIDENSTYADLCAMVMQQDISTRPKPKPSPINSADAGPTSDGLRGPDYGSVSGVSAVVPSSVLSQDAPTPFISLAVREFNRVKEHTSVYARQTGFADFYAGGVHQKQTALVLAYILEAFSALGCDLKTLRAGDPLPPVSYQPRHQKLMERLHGILEEAGLVSPPDDGLLRRRTDAPPPEAVPAADLYGKILAECPLYQPDHRLLDVTGSRLADCLSGRADPLKLLFQDRASLKLLEDVYISSPMFSTGNSMLAAMLGGLLSQPRFARGNGGGGEKLRILEIGAGTGATTRRVMDQLLACDVDFTYTFTDISPALVNGSKKKFGEIYGRRRVEADMEFATLDIERPPPAGMLRSYHLVVSSNCVHATRDLRLACGHIESLVRRDGGMLCLLELTRPLGWLDCVFGLLDGWWRFQDGRTHALAHEEDWKRNLRGAGFGNVDWTDDGSREARHFRLITAWH</sequence>
<dbReference type="Pfam" id="PF00550">
    <property type="entry name" value="PP-binding"/>
    <property type="match status" value="1"/>
</dbReference>
<dbReference type="GO" id="GO:0006633">
    <property type="term" value="P:fatty acid biosynthetic process"/>
    <property type="evidence" value="ECO:0007669"/>
    <property type="project" value="TreeGrafter"/>
</dbReference>
<evidence type="ECO:0000256" key="5">
    <source>
        <dbReference type="ARBA" id="ARBA00023268"/>
    </source>
</evidence>
<feature type="compositionally biased region" description="Polar residues" evidence="7">
    <location>
        <begin position="1693"/>
        <end position="1709"/>
    </location>
</feature>
<evidence type="ECO:0000313" key="11">
    <source>
        <dbReference type="EMBL" id="KAF6802911.1"/>
    </source>
</evidence>
<proteinExistence type="predicted"/>
<feature type="domain" description="Ketosynthase family 3 (KS3)" evidence="9">
    <location>
        <begin position="395"/>
        <end position="797"/>
    </location>
</feature>
<dbReference type="PROSITE" id="PS52019">
    <property type="entry name" value="PKS_MFAS_DH"/>
    <property type="match status" value="1"/>
</dbReference>
<dbReference type="InterPro" id="IPR016039">
    <property type="entry name" value="Thiolase-like"/>
</dbReference>
<comment type="caution">
    <text evidence="6">Lacks conserved residue(s) required for the propagation of feature annotation.</text>
</comment>
<keyword evidence="5" id="KW-0511">Multifunctional enzyme</keyword>
<dbReference type="CDD" id="cd00833">
    <property type="entry name" value="PKS"/>
    <property type="match status" value="1"/>
</dbReference>
<evidence type="ECO:0000256" key="4">
    <source>
        <dbReference type="ARBA" id="ARBA00022679"/>
    </source>
</evidence>
<evidence type="ECO:0000259" key="10">
    <source>
        <dbReference type="PROSITE" id="PS52019"/>
    </source>
</evidence>
<dbReference type="PROSITE" id="PS52004">
    <property type="entry name" value="KS3_2"/>
    <property type="match status" value="1"/>
</dbReference>
<keyword evidence="12" id="KW-1185">Reference proteome</keyword>
<comment type="caution">
    <text evidence="11">The sequence shown here is derived from an EMBL/GenBank/DDBJ whole genome shotgun (WGS) entry which is preliminary data.</text>
</comment>
<feature type="domain" description="Carrier" evidence="8">
    <location>
        <begin position="1735"/>
        <end position="1811"/>
    </location>
</feature>
<feature type="region of interest" description="C-terminal hotdog fold" evidence="6">
    <location>
        <begin position="1471"/>
        <end position="1626"/>
    </location>
</feature>
<dbReference type="InterPro" id="IPR009081">
    <property type="entry name" value="PP-bd_ACP"/>
</dbReference>
<dbReference type="InterPro" id="IPR014030">
    <property type="entry name" value="Ketoacyl_synth_N"/>
</dbReference>
<dbReference type="InterPro" id="IPR032088">
    <property type="entry name" value="SAT"/>
</dbReference>
<name>A0A8H6IYV3_9PEZI</name>
<dbReference type="Gene3D" id="3.40.47.10">
    <property type="match status" value="1"/>
</dbReference>
<dbReference type="PROSITE" id="PS50075">
    <property type="entry name" value="CARRIER"/>
    <property type="match status" value="1"/>
</dbReference>
<dbReference type="Pfam" id="PF00109">
    <property type="entry name" value="ketoacyl-synt"/>
    <property type="match status" value="1"/>
</dbReference>
<evidence type="ECO:0000256" key="7">
    <source>
        <dbReference type="SAM" id="MobiDB-lite"/>
    </source>
</evidence>
<dbReference type="SUPFAM" id="SSF53901">
    <property type="entry name" value="Thiolase-like"/>
    <property type="match status" value="1"/>
</dbReference>
<keyword evidence="3" id="KW-0489">Methyltransferase</keyword>
<evidence type="ECO:0000256" key="3">
    <source>
        <dbReference type="ARBA" id="ARBA00022603"/>
    </source>
</evidence>
<dbReference type="Proteomes" id="UP000652219">
    <property type="component" value="Unassembled WGS sequence"/>
</dbReference>
<dbReference type="SMART" id="SM00827">
    <property type="entry name" value="PKS_AT"/>
    <property type="match status" value="1"/>
</dbReference>
<gene>
    <name evidence="11" type="ORF">CSOJ01_11283</name>
</gene>
<dbReference type="GO" id="GO:0032259">
    <property type="term" value="P:methylation"/>
    <property type="evidence" value="ECO:0007669"/>
    <property type="project" value="UniProtKB-KW"/>
</dbReference>
<dbReference type="Pfam" id="PF18558">
    <property type="entry name" value="HTH_51"/>
    <property type="match status" value="1"/>
</dbReference>
<dbReference type="Pfam" id="PF00698">
    <property type="entry name" value="Acyl_transf_1"/>
    <property type="match status" value="1"/>
</dbReference>
<dbReference type="GO" id="GO:0008168">
    <property type="term" value="F:methyltransferase activity"/>
    <property type="evidence" value="ECO:0007669"/>
    <property type="project" value="UniProtKB-KW"/>
</dbReference>
<dbReference type="Gene3D" id="3.40.50.150">
    <property type="entry name" value="Vaccinia Virus protein VP39"/>
    <property type="match status" value="1"/>
</dbReference>
<keyword evidence="1" id="KW-0596">Phosphopantetheine</keyword>
<feature type="region of interest" description="Disordered" evidence="7">
    <location>
        <begin position="1282"/>
        <end position="1302"/>
    </location>
</feature>
<dbReference type="Pfam" id="PF02801">
    <property type="entry name" value="Ketoacyl-synt_C"/>
    <property type="match status" value="1"/>
</dbReference>
<dbReference type="InterPro" id="IPR016035">
    <property type="entry name" value="Acyl_Trfase/lysoPLipase"/>
</dbReference>
<feature type="region of interest" description="N-terminal hotdog fold" evidence="6">
    <location>
        <begin position="1307"/>
        <end position="1445"/>
    </location>
</feature>
<dbReference type="InterPro" id="IPR049900">
    <property type="entry name" value="PKS_mFAS_DH"/>
</dbReference>
<accession>A0A8H6IYV3</accession>
<dbReference type="InterPro" id="IPR050091">
    <property type="entry name" value="PKS_NRPS_Biosynth_Enz"/>
</dbReference>
<organism evidence="11 12">
    <name type="scientific">Colletotrichum sojae</name>
    <dbReference type="NCBI Taxonomy" id="2175907"/>
    <lineage>
        <taxon>Eukaryota</taxon>
        <taxon>Fungi</taxon>
        <taxon>Dikarya</taxon>
        <taxon>Ascomycota</taxon>
        <taxon>Pezizomycotina</taxon>
        <taxon>Sordariomycetes</taxon>
        <taxon>Hypocreomycetidae</taxon>
        <taxon>Glomerellales</taxon>
        <taxon>Glomerellaceae</taxon>
        <taxon>Colletotrichum</taxon>
        <taxon>Colletotrichum orchidearum species complex</taxon>
    </lineage>
</organism>
<dbReference type="CDD" id="cd02440">
    <property type="entry name" value="AdoMet_MTases"/>
    <property type="match status" value="1"/>
</dbReference>
<dbReference type="GO" id="GO:0044550">
    <property type="term" value="P:secondary metabolite biosynthetic process"/>
    <property type="evidence" value="ECO:0007669"/>
    <property type="project" value="TreeGrafter"/>
</dbReference>
<dbReference type="PANTHER" id="PTHR43775">
    <property type="entry name" value="FATTY ACID SYNTHASE"/>
    <property type="match status" value="1"/>
</dbReference>
<dbReference type="InterPro" id="IPR029063">
    <property type="entry name" value="SAM-dependent_MTases_sf"/>
</dbReference>
<evidence type="ECO:0000259" key="8">
    <source>
        <dbReference type="PROSITE" id="PS50075"/>
    </source>
</evidence>
<dbReference type="InterPro" id="IPR036736">
    <property type="entry name" value="ACP-like_sf"/>
</dbReference>
<dbReference type="SUPFAM" id="SSF52151">
    <property type="entry name" value="FabD/lysophospholipase-like"/>
    <property type="match status" value="1"/>
</dbReference>
<feature type="region of interest" description="Disordered" evidence="7">
    <location>
        <begin position="1693"/>
        <end position="1738"/>
    </location>
</feature>
<evidence type="ECO:0000256" key="6">
    <source>
        <dbReference type="PROSITE-ProRule" id="PRU01363"/>
    </source>
</evidence>
<feature type="region of interest" description="Disordered" evidence="7">
    <location>
        <begin position="1812"/>
        <end position="1837"/>
    </location>
</feature>
<dbReference type="Gene3D" id="3.30.70.3290">
    <property type="match status" value="1"/>
</dbReference>
<dbReference type="SUPFAM" id="SSF53335">
    <property type="entry name" value="S-adenosyl-L-methionine-dependent methyltransferases"/>
    <property type="match status" value="1"/>
</dbReference>
<dbReference type="Gene3D" id="1.10.1200.10">
    <property type="entry name" value="ACP-like"/>
    <property type="match status" value="1"/>
</dbReference>
<dbReference type="Pfam" id="PF16073">
    <property type="entry name" value="SAT"/>
    <property type="match status" value="1"/>
</dbReference>
<dbReference type="SUPFAM" id="SSF47336">
    <property type="entry name" value="ACP-like"/>
    <property type="match status" value="1"/>
</dbReference>
<dbReference type="SMART" id="SM00825">
    <property type="entry name" value="PKS_KS"/>
    <property type="match status" value="1"/>
</dbReference>
<dbReference type="InterPro" id="IPR041068">
    <property type="entry name" value="HTH_51"/>
</dbReference>
<dbReference type="EMBL" id="WIGN01000255">
    <property type="protein sequence ID" value="KAF6802911.1"/>
    <property type="molecule type" value="Genomic_DNA"/>
</dbReference>
<evidence type="ECO:0000256" key="1">
    <source>
        <dbReference type="ARBA" id="ARBA00022450"/>
    </source>
</evidence>
<dbReference type="InterPro" id="IPR016036">
    <property type="entry name" value="Malonyl_transacylase_ACP-bd"/>
</dbReference>